<dbReference type="CDD" id="cd00077">
    <property type="entry name" value="HDc"/>
    <property type="match status" value="1"/>
</dbReference>
<feature type="compositionally biased region" description="Basic and acidic residues" evidence="1">
    <location>
        <begin position="8"/>
        <end position="17"/>
    </location>
</feature>
<organism evidence="3 4">
    <name type="scientific">Desulfofundulus thermosubterraneus DSM 16057</name>
    <dbReference type="NCBI Taxonomy" id="1121432"/>
    <lineage>
        <taxon>Bacteria</taxon>
        <taxon>Bacillati</taxon>
        <taxon>Bacillota</taxon>
        <taxon>Clostridia</taxon>
        <taxon>Eubacteriales</taxon>
        <taxon>Peptococcaceae</taxon>
        <taxon>Desulfofundulus</taxon>
    </lineage>
</organism>
<keyword evidence="4" id="KW-1185">Reference proteome</keyword>
<dbReference type="RefSeq" id="WP_341349616.1">
    <property type="nucleotide sequence ID" value="NZ_FQZM01000021.1"/>
</dbReference>
<dbReference type="PANTHER" id="PTHR43155:SF2">
    <property type="entry name" value="CYCLIC DI-GMP PHOSPHODIESTERASE PA4108"/>
    <property type="match status" value="1"/>
</dbReference>
<accession>A0A1M6GZG1</accession>
<evidence type="ECO:0000313" key="4">
    <source>
        <dbReference type="Proteomes" id="UP000184529"/>
    </source>
</evidence>
<feature type="region of interest" description="Disordered" evidence="1">
    <location>
        <begin position="1"/>
        <end position="24"/>
    </location>
</feature>
<dbReference type="Gene3D" id="1.10.3210.10">
    <property type="entry name" value="Hypothetical protein af1432"/>
    <property type="match status" value="1"/>
</dbReference>
<dbReference type="AlphaFoldDB" id="A0A1M6GZG1"/>
<dbReference type="SUPFAM" id="SSF109604">
    <property type="entry name" value="HD-domain/PDEase-like"/>
    <property type="match status" value="1"/>
</dbReference>
<dbReference type="EMBL" id="FQZM01000021">
    <property type="protein sequence ID" value="SHJ15337.1"/>
    <property type="molecule type" value="Genomic_DNA"/>
</dbReference>
<dbReference type="PROSITE" id="PS51832">
    <property type="entry name" value="HD_GYP"/>
    <property type="match status" value="1"/>
</dbReference>
<feature type="domain" description="HD-GYP" evidence="2">
    <location>
        <begin position="1"/>
        <end position="93"/>
    </location>
</feature>
<evidence type="ECO:0000313" key="3">
    <source>
        <dbReference type="EMBL" id="SHJ15337.1"/>
    </source>
</evidence>
<proteinExistence type="predicted"/>
<dbReference type="InterPro" id="IPR003607">
    <property type="entry name" value="HD/PDEase_dom"/>
</dbReference>
<gene>
    <name evidence="3" type="ORF">SAMN02745219_01863</name>
</gene>
<dbReference type="InterPro" id="IPR037522">
    <property type="entry name" value="HD_GYP_dom"/>
</dbReference>
<reference evidence="4" key="1">
    <citation type="submission" date="2016-11" db="EMBL/GenBank/DDBJ databases">
        <authorList>
            <person name="Varghese N."/>
            <person name="Submissions S."/>
        </authorList>
    </citation>
    <scope>NUCLEOTIDE SEQUENCE [LARGE SCALE GENOMIC DNA]</scope>
    <source>
        <strain evidence="4">DSM 16057</strain>
    </source>
</reference>
<name>A0A1M6GZG1_9FIRM</name>
<sequence>MPDPVCRVVREHHERSDGSGYPNGLGNGEIHPLSVIVAVVEVYTALLEHRPYLDRSFTKVEALAELERQRFPGKLIQVLAGVGEVAVGKVVGK</sequence>
<evidence type="ECO:0000259" key="2">
    <source>
        <dbReference type="PROSITE" id="PS51832"/>
    </source>
</evidence>
<evidence type="ECO:0000256" key="1">
    <source>
        <dbReference type="SAM" id="MobiDB-lite"/>
    </source>
</evidence>
<dbReference type="STRING" id="1121432.SAMN02745219_01863"/>
<dbReference type="Pfam" id="PF13487">
    <property type="entry name" value="HD_5"/>
    <property type="match status" value="1"/>
</dbReference>
<protein>
    <submittedName>
        <fullName evidence="3">HD domain-containing protein</fullName>
    </submittedName>
</protein>
<dbReference type="PANTHER" id="PTHR43155">
    <property type="entry name" value="CYCLIC DI-GMP PHOSPHODIESTERASE PA4108-RELATED"/>
    <property type="match status" value="1"/>
</dbReference>
<dbReference type="Proteomes" id="UP000184529">
    <property type="component" value="Unassembled WGS sequence"/>
</dbReference>